<dbReference type="EMBL" id="MSYM01000013">
    <property type="protein sequence ID" value="OLP05991.1"/>
    <property type="molecule type" value="Genomic_DNA"/>
</dbReference>
<comment type="caution">
    <text evidence="1">The sequence shown here is derived from an EMBL/GenBank/DDBJ whole genome shotgun (WGS) entry which is preliminary data.</text>
</comment>
<organism evidence="1 2">
    <name type="scientific">Rhodoferax antarcticus ANT.BR</name>
    <dbReference type="NCBI Taxonomy" id="1111071"/>
    <lineage>
        <taxon>Bacteria</taxon>
        <taxon>Pseudomonadati</taxon>
        <taxon>Pseudomonadota</taxon>
        <taxon>Betaproteobacteria</taxon>
        <taxon>Burkholderiales</taxon>
        <taxon>Comamonadaceae</taxon>
        <taxon>Rhodoferax</taxon>
    </lineage>
</organism>
<dbReference type="AlphaFoldDB" id="A0A1Q8YD58"/>
<sequence>MGASRLKRCASTAGSEFIRNRALALINKARVAIIFIVICSHSATPLTQKSADTGVLQVHHHNRRLQADAALT</sequence>
<evidence type="ECO:0000313" key="1">
    <source>
        <dbReference type="EMBL" id="OLP05991.1"/>
    </source>
</evidence>
<gene>
    <name evidence="1" type="ORF">BLL52_2220</name>
</gene>
<dbReference type="Proteomes" id="UP000185911">
    <property type="component" value="Unassembled WGS sequence"/>
</dbReference>
<evidence type="ECO:0000313" key="2">
    <source>
        <dbReference type="Proteomes" id="UP000185911"/>
    </source>
</evidence>
<accession>A0A1Q8YD58</accession>
<proteinExistence type="predicted"/>
<reference evidence="1 2" key="1">
    <citation type="submission" date="2017-01" db="EMBL/GenBank/DDBJ databases">
        <title>Genome sequence of Rhodoferax antarcticus ANT.BR, a psychrophilic purple nonsulfur bacterium from an Antarctic microbial mat.</title>
        <authorList>
            <person name="Baker J."/>
            <person name="Riester C."/>
            <person name="Skinner B."/>
            <person name="Newell A."/>
            <person name="Swingley W."/>
            <person name="Madigan M."/>
            <person name="Jung D."/>
            <person name="Asao M."/>
            <person name="Chen M."/>
            <person name="Loughlin P."/>
            <person name="Pan H."/>
            <person name="Lin S."/>
            <person name="Li N."/>
            <person name="Shaw J."/>
            <person name="Prado M."/>
            <person name="Sherman C."/>
            <person name="Li X."/>
            <person name="Tang J."/>
            <person name="Blankenship R."/>
            <person name="Zhao T."/>
            <person name="Touchman J."/>
            <person name="Sattley M."/>
        </authorList>
    </citation>
    <scope>NUCLEOTIDE SEQUENCE [LARGE SCALE GENOMIC DNA]</scope>
    <source>
        <strain evidence="1 2">ANT.BR</strain>
    </source>
</reference>
<protein>
    <submittedName>
        <fullName evidence="1">Uncharacterized protein</fullName>
    </submittedName>
</protein>
<name>A0A1Q8YD58_9BURK</name>
<keyword evidence="2" id="KW-1185">Reference proteome</keyword>